<organism evidence="3 4">
    <name type="scientific">Periconia macrospinosa</name>
    <dbReference type="NCBI Taxonomy" id="97972"/>
    <lineage>
        <taxon>Eukaryota</taxon>
        <taxon>Fungi</taxon>
        <taxon>Dikarya</taxon>
        <taxon>Ascomycota</taxon>
        <taxon>Pezizomycotina</taxon>
        <taxon>Dothideomycetes</taxon>
        <taxon>Pleosporomycetidae</taxon>
        <taxon>Pleosporales</taxon>
        <taxon>Massarineae</taxon>
        <taxon>Periconiaceae</taxon>
        <taxon>Periconia</taxon>
    </lineage>
</organism>
<dbReference type="Proteomes" id="UP000244855">
    <property type="component" value="Unassembled WGS sequence"/>
</dbReference>
<feature type="domain" description="Aminoglycoside phosphotransferase" evidence="2">
    <location>
        <begin position="138"/>
        <end position="366"/>
    </location>
</feature>
<reference evidence="3 4" key="1">
    <citation type="journal article" date="2018" name="Sci. Rep.">
        <title>Comparative genomics provides insights into the lifestyle and reveals functional heterogeneity of dark septate endophytic fungi.</title>
        <authorList>
            <person name="Knapp D.G."/>
            <person name="Nemeth J.B."/>
            <person name="Barry K."/>
            <person name="Hainaut M."/>
            <person name="Henrissat B."/>
            <person name="Johnson J."/>
            <person name="Kuo A."/>
            <person name="Lim J.H.P."/>
            <person name="Lipzen A."/>
            <person name="Nolan M."/>
            <person name="Ohm R.A."/>
            <person name="Tamas L."/>
            <person name="Grigoriev I.V."/>
            <person name="Spatafora J.W."/>
            <person name="Nagy L.G."/>
            <person name="Kovacs G.M."/>
        </authorList>
    </citation>
    <scope>NUCLEOTIDE SEQUENCE [LARGE SCALE GENOMIC DNA]</scope>
    <source>
        <strain evidence="3 4">DSE2036</strain>
    </source>
</reference>
<evidence type="ECO:0000256" key="1">
    <source>
        <dbReference type="SAM" id="MobiDB-lite"/>
    </source>
</evidence>
<evidence type="ECO:0000313" key="4">
    <source>
        <dbReference type="Proteomes" id="UP000244855"/>
    </source>
</evidence>
<proteinExistence type="predicted"/>
<dbReference type="EMBL" id="KZ805345">
    <property type="protein sequence ID" value="PVI02217.1"/>
    <property type="molecule type" value="Genomic_DNA"/>
</dbReference>
<protein>
    <recommendedName>
        <fullName evidence="2">Aminoglycoside phosphotransferase domain-containing protein</fullName>
    </recommendedName>
</protein>
<dbReference type="InterPro" id="IPR002575">
    <property type="entry name" value="Aminoglycoside_PTrfase"/>
</dbReference>
<dbReference type="SUPFAM" id="SSF56112">
    <property type="entry name" value="Protein kinase-like (PK-like)"/>
    <property type="match status" value="1"/>
</dbReference>
<dbReference type="AlphaFoldDB" id="A0A2V1DVH0"/>
<feature type="compositionally biased region" description="Low complexity" evidence="1">
    <location>
        <begin position="1"/>
        <end position="18"/>
    </location>
</feature>
<dbReference type="Gene3D" id="3.90.1200.10">
    <property type="match status" value="1"/>
</dbReference>
<keyword evidence="4" id="KW-1185">Reference proteome</keyword>
<dbReference type="PANTHER" id="PTHR21310:SF56">
    <property type="entry name" value="AMINOGLYCOSIDE PHOSPHOTRANSFERASE DOMAIN-CONTAINING PROTEIN"/>
    <property type="match status" value="1"/>
</dbReference>
<dbReference type="PANTHER" id="PTHR21310">
    <property type="entry name" value="AMINOGLYCOSIDE PHOSPHOTRANSFERASE-RELATED-RELATED"/>
    <property type="match status" value="1"/>
</dbReference>
<dbReference type="InterPro" id="IPR011009">
    <property type="entry name" value="Kinase-like_dom_sf"/>
</dbReference>
<feature type="compositionally biased region" description="Acidic residues" evidence="1">
    <location>
        <begin position="472"/>
        <end position="485"/>
    </location>
</feature>
<accession>A0A2V1DVH0</accession>
<evidence type="ECO:0000259" key="2">
    <source>
        <dbReference type="Pfam" id="PF01636"/>
    </source>
</evidence>
<dbReference type="InterPro" id="IPR051678">
    <property type="entry name" value="AGP_Transferase"/>
</dbReference>
<dbReference type="Pfam" id="PF01636">
    <property type="entry name" value="APH"/>
    <property type="match status" value="1"/>
</dbReference>
<evidence type="ECO:0000313" key="3">
    <source>
        <dbReference type="EMBL" id="PVI02217.1"/>
    </source>
</evidence>
<dbReference type="OrthoDB" id="10003767at2759"/>
<name>A0A2V1DVH0_9PLEO</name>
<feature type="region of interest" description="Disordered" evidence="1">
    <location>
        <begin position="1"/>
        <end position="55"/>
    </location>
</feature>
<gene>
    <name evidence="3" type="ORF">DM02DRAFT_702354</name>
</gene>
<sequence>MSSQPELPTPTLGSPSTPAQLAYIPPQEPDAKLTSTNKESGLISEADSQAENDSVADDVVSLTDTELYDGDDIYEPFEKYQHKVSELAAQVFPNTHQIIVERLGSGVDNRALGITVLARPANKYVGFFQRLLERSRIDNRRKQYALRVPRGNPEFVVQQVAVLRILAVKVPLLPIAEVVTWDSSENNVLGSPFMVQTRIQGQPLKKILHKLNSRQLQSVLKQLMNIRETLVRFQSPCAGEISEENILAPQSDIQVSKYYVPGRNVEMYKDWKPRTWPAFPQDALTVLIEQCERWREHHQLVHDYAYDYLWDSFITMSKTLDKLGFLDGPFSLEHGDLGDQNILATIKEDTVEITGVIDWDYARFVPRFVAYRAPFLMWVDEKMDWVGEDIVPATHEPESVKLQLLKQYFETHASEEWKRFAFAPEAILGRQMFHVLMRGLYASWEVDQAEAILKEWDELHPEDNITPTDPLLDSDSEPESDDKNE</sequence>
<feature type="region of interest" description="Disordered" evidence="1">
    <location>
        <begin position="459"/>
        <end position="485"/>
    </location>
</feature>